<feature type="compositionally biased region" description="Acidic residues" evidence="7">
    <location>
        <begin position="243"/>
        <end position="256"/>
    </location>
</feature>
<dbReference type="GO" id="GO:0005634">
    <property type="term" value="C:nucleus"/>
    <property type="evidence" value="ECO:0007669"/>
    <property type="project" value="UniProtKB-SubCell"/>
</dbReference>
<protein>
    <submittedName>
        <fullName evidence="9">MRD1</fullName>
    </submittedName>
</protein>
<dbReference type="EMBL" id="CACVKT020009033">
    <property type="protein sequence ID" value="CAC5419503.1"/>
    <property type="molecule type" value="Genomic_DNA"/>
</dbReference>
<gene>
    <name evidence="9" type="ORF">MCOR_51833</name>
</gene>
<dbReference type="InterPro" id="IPR034420">
    <property type="entry name" value="RBM19_RRM4"/>
</dbReference>
<name>A0A6J8EHR8_MYTCO</name>
<evidence type="ECO:0000313" key="10">
    <source>
        <dbReference type="Proteomes" id="UP000507470"/>
    </source>
</evidence>
<dbReference type="CDD" id="cd12569">
    <property type="entry name" value="RRM4_RBM19"/>
    <property type="match status" value="1"/>
</dbReference>
<evidence type="ECO:0000256" key="2">
    <source>
        <dbReference type="ARBA" id="ARBA00008033"/>
    </source>
</evidence>
<feature type="domain" description="RRM" evidence="8">
    <location>
        <begin position="814"/>
        <end position="894"/>
    </location>
</feature>
<dbReference type="InterPro" id="IPR000504">
    <property type="entry name" value="RRM_dom"/>
</dbReference>
<feature type="region of interest" description="Disordered" evidence="7">
    <location>
        <begin position="909"/>
        <end position="933"/>
    </location>
</feature>
<comment type="subcellular location">
    <subcellularLocation>
        <location evidence="1">Nucleus</location>
    </subcellularLocation>
</comment>
<keyword evidence="10" id="KW-1185">Reference proteome</keyword>
<evidence type="ECO:0000256" key="1">
    <source>
        <dbReference type="ARBA" id="ARBA00004123"/>
    </source>
</evidence>
<feature type="compositionally biased region" description="Basic and acidic residues" evidence="7">
    <location>
        <begin position="169"/>
        <end position="182"/>
    </location>
</feature>
<feature type="compositionally biased region" description="Basic and acidic residues" evidence="7">
    <location>
        <begin position="192"/>
        <end position="220"/>
    </location>
</feature>
<dbReference type="InterPro" id="IPR012677">
    <property type="entry name" value="Nucleotide-bd_a/b_plait_sf"/>
</dbReference>
<dbReference type="CDD" id="cd12571">
    <property type="entry name" value="RRM6_RBM19"/>
    <property type="match status" value="1"/>
</dbReference>
<dbReference type="OrthoDB" id="439639at2759"/>
<accession>A0A6J8EHR8</accession>
<feature type="compositionally biased region" description="Basic and acidic residues" evidence="7">
    <location>
        <begin position="257"/>
        <end position="277"/>
    </location>
</feature>
<keyword evidence="3" id="KW-0677">Repeat</keyword>
<dbReference type="SMART" id="SM00360">
    <property type="entry name" value="RRM"/>
    <property type="match status" value="6"/>
</dbReference>
<evidence type="ECO:0000256" key="6">
    <source>
        <dbReference type="PROSITE-ProRule" id="PRU00176"/>
    </source>
</evidence>
<comment type="similarity">
    <text evidence="2">Belongs to the RRM MRD1 family.</text>
</comment>
<feature type="compositionally biased region" description="Basic and acidic residues" evidence="7">
    <location>
        <begin position="679"/>
        <end position="696"/>
    </location>
</feature>
<dbReference type="Proteomes" id="UP000507470">
    <property type="component" value="Unassembled WGS sequence"/>
</dbReference>
<dbReference type="GO" id="GO:0003723">
    <property type="term" value="F:RNA binding"/>
    <property type="evidence" value="ECO:0007669"/>
    <property type="project" value="UniProtKB-UniRule"/>
</dbReference>
<evidence type="ECO:0000256" key="7">
    <source>
        <dbReference type="SAM" id="MobiDB-lite"/>
    </source>
</evidence>
<feature type="compositionally biased region" description="Polar residues" evidence="7">
    <location>
        <begin position="923"/>
        <end position="933"/>
    </location>
</feature>
<dbReference type="SUPFAM" id="SSF54928">
    <property type="entry name" value="RNA-binding domain, RBD"/>
    <property type="match status" value="5"/>
</dbReference>
<feature type="compositionally biased region" description="Basic and acidic residues" evidence="7">
    <location>
        <begin position="107"/>
        <end position="118"/>
    </location>
</feature>
<organism evidence="9 10">
    <name type="scientific">Mytilus coruscus</name>
    <name type="common">Sea mussel</name>
    <dbReference type="NCBI Taxonomy" id="42192"/>
    <lineage>
        <taxon>Eukaryota</taxon>
        <taxon>Metazoa</taxon>
        <taxon>Spiralia</taxon>
        <taxon>Lophotrochozoa</taxon>
        <taxon>Mollusca</taxon>
        <taxon>Bivalvia</taxon>
        <taxon>Autobranchia</taxon>
        <taxon>Pteriomorphia</taxon>
        <taxon>Mytilida</taxon>
        <taxon>Mytiloidea</taxon>
        <taxon>Mytilidae</taxon>
        <taxon>Mytilinae</taxon>
        <taxon>Mytilus</taxon>
    </lineage>
</organism>
<dbReference type="CDD" id="cd12318">
    <property type="entry name" value="RRM5_RBM19_like"/>
    <property type="match status" value="1"/>
</dbReference>
<dbReference type="FunFam" id="3.30.70.330:FF:000738">
    <property type="entry name" value="RNA-binding motif protein 19"/>
    <property type="match status" value="1"/>
</dbReference>
<feature type="domain" description="RRM" evidence="8">
    <location>
        <begin position="415"/>
        <end position="493"/>
    </location>
</feature>
<evidence type="ECO:0000256" key="5">
    <source>
        <dbReference type="ARBA" id="ARBA00023242"/>
    </source>
</evidence>
<reference evidence="9 10" key="1">
    <citation type="submission" date="2020-06" db="EMBL/GenBank/DDBJ databases">
        <authorList>
            <person name="Li R."/>
            <person name="Bekaert M."/>
        </authorList>
    </citation>
    <scope>NUCLEOTIDE SEQUENCE [LARGE SCALE GENOMIC DNA]</scope>
    <source>
        <strain evidence="10">wild</strain>
    </source>
</reference>
<feature type="domain" description="RRM" evidence="8">
    <location>
        <begin position="306"/>
        <end position="381"/>
    </location>
</feature>
<feature type="region of interest" description="Disordered" evidence="7">
    <location>
        <begin position="152"/>
        <end position="292"/>
    </location>
</feature>
<feature type="domain" description="RRM" evidence="8">
    <location>
        <begin position="598"/>
        <end position="670"/>
    </location>
</feature>
<feature type="compositionally biased region" description="Acidic residues" evidence="7">
    <location>
        <begin position="221"/>
        <end position="233"/>
    </location>
</feature>
<evidence type="ECO:0000313" key="9">
    <source>
        <dbReference type="EMBL" id="CAC5419503.1"/>
    </source>
</evidence>
<dbReference type="FunFam" id="3.30.70.330:FF:000240">
    <property type="entry name" value="RNA binding motif protein 19"/>
    <property type="match status" value="1"/>
</dbReference>
<proteinExistence type="inferred from homology"/>
<dbReference type="InterPro" id="IPR034423">
    <property type="entry name" value="RBM19_RRM5"/>
</dbReference>
<dbReference type="Pfam" id="PF00076">
    <property type="entry name" value="RRM_1"/>
    <property type="match status" value="6"/>
</dbReference>
<feature type="region of interest" description="Disordered" evidence="7">
    <location>
        <begin position="100"/>
        <end position="128"/>
    </location>
</feature>
<evidence type="ECO:0000256" key="3">
    <source>
        <dbReference type="ARBA" id="ARBA00022737"/>
    </source>
</evidence>
<dbReference type="Gene3D" id="3.30.70.330">
    <property type="match status" value="6"/>
</dbReference>
<dbReference type="FunFam" id="3.30.70.330:FF:000277">
    <property type="entry name" value="RNA binding motif protein 19"/>
    <property type="match status" value="1"/>
</dbReference>
<dbReference type="InterPro" id="IPR034421">
    <property type="entry name" value="RBM19_RRM6"/>
</dbReference>
<dbReference type="AlphaFoldDB" id="A0A6J8EHR8"/>
<sequence length="933" mass="105621">MSRLIVKNLPNGIKEERLRTLFSTKGEITDCTLKFTKDGRFRKFAFIGYSKDEEAKNAMNSLNKTFIDTSRIQVEYAKDFGDQNKPRSWSKYSKDSSAFQTRSTVVKTEEKSDKASKSEKKKTAKDKALEDMMGELKDDPKFEEFLDAHMKGGKKQIWNNDEIVTTTTKKTESDSSDDEKNSDSGVEGTEMEVDKTDEDSPKKMSDLDYLKSKMADKDLLSDSDDSDKEDDSGSDTSDKEGDSDSDTSDSDDEEDTSDRSDSEDKDDKSKSEEKDDKSDSDDDEFLTLKTEEVTANEDKEPVKQKYVIKLRGFTGYVDEKMIREFFQPLQPIGVRIPKNAKKKPIGVAFIDFGTEKEWDEAMRKNKLFIGGKRILLKKMKEDTVEDVTENQAPSVDLEKQRQETAESEAAIADTGRLFVRNLPYICKDDDIEALFSKFGPLTETHLPIDTLTKKLKGFAFITYMMPEHAVRAFTFLDGTSFMGRMLHILPAKSKEDEENVASEGSSFKTQKQAKQKAMAGSSHNWNTLFMGANAVANVMAQKYGTEKSQILDAEISGSLGVRMALGETQIVSETRDFLIDNGVVLDSFSQADGPRSKTVILVKNLPSGTKSEELQHVFSKHGTLGRVILPPSGITAIVEFLEPTEAKLAYKKLAYTKFQHVPLYLEWAPTEALKPLNQVKEEKTADKKDEGHSQKSEDEEEEEELAEPGSTLFVKNVNFDTTDDDFKQKFEKCGKIKAAYIAKKKDMKNPGKFLSMGYGFVEYMKKQSAEKAMKTLQHTDLDGHQLELKISNKATIQPGVEKKKKQSKKEIKTSKILVRNVPFEATRREIYELFKVFGELKSVRLPKKLSGTGTHRGFGFVDFLTRQDAKRAFAALCHSTHLYGRRLVLEWAESAEDLDELRKKTAEHYHEDVPRKKMKKSSIMEQLESSELQ</sequence>
<dbReference type="PANTHER" id="PTHR10352">
    <property type="entry name" value="EUKARYOTIC TRANSLATION INITIATION FACTOR 3 SUBUNIT G"/>
    <property type="match status" value="1"/>
</dbReference>
<evidence type="ECO:0000256" key="4">
    <source>
        <dbReference type="ARBA" id="ARBA00022884"/>
    </source>
</evidence>
<feature type="region of interest" description="Disordered" evidence="7">
    <location>
        <begin position="677"/>
        <end position="708"/>
    </location>
</feature>
<feature type="domain" description="RRM" evidence="8">
    <location>
        <begin position="710"/>
        <end position="793"/>
    </location>
</feature>
<feature type="domain" description="RRM" evidence="8">
    <location>
        <begin position="2"/>
        <end position="79"/>
    </location>
</feature>
<evidence type="ECO:0000259" key="8">
    <source>
        <dbReference type="PROSITE" id="PS50102"/>
    </source>
</evidence>
<feature type="compositionally biased region" description="Acidic residues" evidence="7">
    <location>
        <begin position="697"/>
        <end position="706"/>
    </location>
</feature>
<keyword evidence="5" id="KW-0539">Nucleus</keyword>
<dbReference type="PROSITE" id="PS50102">
    <property type="entry name" value="RRM"/>
    <property type="match status" value="6"/>
</dbReference>
<dbReference type="InterPro" id="IPR035979">
    <property type="entry name" value="RBD_domain_sf"/>
</dbReference>
<keyword evidence="4 6" id="KW-0694">RNA-binding</keyword>